<evidence type="ECO:0000313" key="1">
    <source>
        <dbReference type="EMBL" id="CAB4156030.1"/>
    </source>
</evidence>
<accession>A0A6J5N8S3</accession>
<gene>
    <name evidence="1" type="ORF">UFOVP661_30</name>
</gene>
<organism evidence="1">
    <name type="scientific">uncultured Caudovirales phage</name>
    <dbReference type="NCBI Taxonomy" id="2100421"/>
    <lineage>
        <taxon>Viruses</taxon>
        <taxon>Duplodnaviria</taxon>
        <taxon>Heunggongvirae</taxon>
        <taxon>Uroviricota</taxon>
        <taxon>Caudoviricetes</taxon>
        <taxon>Peduoviridae</taxon>
        <taxon>Maltschvirus</taxon>
        <taxon>Maltschvirus maltsch</taxon>
    </lineage>
</organism>
<protein>
    <submittedName>
        <fullName evidence="1">Uncharacterized protein</fullName>
    </submittedName>
</protein>
<proteinExistence type="predicted"/>
<sequence length="65" mass="7332">MMMQLDPPIPVVTPEGKGLAQVLIDYGPEHDLMWVVFLNNGECWTYNNKLIRANINVTYGRGSLP</sequence>
<reference evidence="1" key="1">
    <citation type="submission" date="2020-04" db="EMBL/GenBank/DDBJ databases">
        <authorList>
            <person name="Chiriac C."/>
            <person name="Salcher M."/>
            <person name="Ghai R."/>
            <person name="Kavagutti S V."/>
        </authorList>
    </citation>
    <scope>NUCLEOTIDE SEQUENCE</scope>
</reference>
<name>A0A6J5N8S3_9CAUD</name>
<dbReference type="EMBL" id="LR796642">
    <property type="protein sequence ID" value="CAB4156030.1"/>
    <property type="molecule type" value="Genomic_DNA"/>
</dbReference>